<organism evidence="1 2">
    <name type="scientific">Spirosoma liriopis</name>
    <dbReference type="NCBI Taxonomy" id="2937440"/>
    <lineage>
        <taxon>Bacteria</taxon>
        <taxon>Pseudomonadati</taxon>
        <taxon>Bacteroidota</taxon>
        <taxon>Cytophagia</taxon>
        <taxon>Cytophagales</taxon>
        <taxon>Cytophagaceae</taxon>
        <taxon>Spirosoma</taxon>
    </lineage>
</organism>
<comment type="caution">
    <text evidence="1">The sequence shown here is derived from an EMBL/GenBank/DDBJ whole genome shotgun (WGS) entry which is preliminary data.</text>
</comment>
<sequence length="84" mass="9838">MKITRENYDRQPMLIRQGALALWGVPLAKREDLCRMRELYSLEGFFVEACYDKETNKLTCICSFTRSDRLLPYVEPVEVSSIET</sequence>
<gene>
    <name evidence="1" type="ORF">M0L20_01760</name>
</gene>
<proteinExistence type="predicted"/>
<dbReference type="EMBL" id="JALPRF010000001">
    <property type="protein sequence ID" value="MCK8490556.1"/>
    <property type="molecule type" value="Genomic_DNA"/>
</dbReference>
<accession>A0ABT0HEG7</accession>
<dbReference type="Proteomes" id="UP001202180">
    <property type="component" value="Unassembled WGS sequence"/>
</dbReference>
<name>A0ABT0HEG7_9BACT</name>
<evidence type="ECO:0000313" key="1">
    <source>
        <dbReference type="EMBL" id="MCK8490556.1"/>
    </source>
</evidence>
<protein>
    <submittedName>
        <fullName evidence="1">Uncharacterized protein</fullName>
    </submittedName>
</protein>
<dbReference type="RefSeq" id="WP_232559109.1">
    <property type="nucleotide sequence ID" value="NZ_JALPRF010000001.1"/>
</dbReference>
<evidence type="ECO:0000313" key="2">
    <source>
        <dbReference type="Proteomes" id="UP001202180"/>
    </source>
</evidence>
<reference evidence="1 2" key="1">
    <citation type="submission" date="2022-04" db="EMBL/GenBank/DDBJ databases">
        <title>Spirosoma sp. strain RP8 genome sequencing and assembly.</title>
        <authorList>
            <person name="Jung Y."/>
        </authorList>
    </citation>
    <scope>NUCLEOTIDE SEQUENCE [LARGE SCALE GENOMIC DNA]</scope>
    <source>
        <strain evidence="1 2">RP8</strain>
    </source>
</reference>
<keyword evidence="2" id="KW-1185">Reference proteome</keyword>